<comment type="caution">
    <text evidence="1">The sequence shown here is derived from an EMBL/GenBank/DDBJ whole genome shotgun (WGS) entry which is preliminary data.</text>
</comment>
<dbReference type="Gene3D" id="2.60.300.12">
    <property type="entry name" value="HesB-like domain"/>
    <property type="match status" value="1"/>
</dbReference>
<dbReference type="InterPro" id="IPR035903">
    <property type="entry name" value="HesB-like_dom_sf"/>
</dbReference>
<sequence length="91" mass="9803">MKITDLAKAALNDMLQEYAGQGIRIHAADSGCCTPQIEITLGAPKANDIVKTVNGIQVAIDPRIISTAERITLDKQKDGFVLLGLGHHEYC</sequence>
<protein>
    <submittedName>
        <fullName evidence="1">Adhesin</fullName>
    </submittedName>
</protein>
<proteinExistence type="predicted"/>
<dbReference type="RefSeq" id="WP_377918563.1">
    <property type="nucleotide sequence ID" value="NZ_JBHRZT010000072.1"/>
</dbReference>
<name>A0ABV8B9L9_9BACI</name>
<organism evidence="1 2">
    <name type="scientific">Bacillus songklensis</name>
    <dbReference type="NCBI Taxonomy" id="1069116"/>
    <lineage>
        <taxon>Bacteria</taxon>
        <taxon>Bacillati</taxon>
        <taxon>Bacillota</taxon>
        <taxon>Bacilli</taxon>
        <taxon>Bacillales</taxon>
        <taxon>Bacillaceae</taxon>
        <taxon>Bacillus</taxon>
    </lineage>
</organism>
<dbReference type="Proteomes" id="UP001595752">
    <property type="component" value="Unassembled WGS sequence"/>
</dbReference>
<reference evidence="2" key="1">
    <citation type="journal article" date="2019" name="Int. J. Syst. Evol. Microbiol.">
        <title>The Global Catalogue of Microorganisms (GCM) 10K type strain sequencing project: providing services to taxonomists for standard genome sequencing and annotation.</title>
        <authorList>
            <consortium name="The Broad Institute Genomics Platform"/>
            <consortium name="The Broad Institute Genome Sequencing Center for Infectious Disease"/>
            <person name="Wu L."/>
            <person name="Ma J."/>
        </authorList>
    </citation>
    <scope>NUCLEOTIDE SEQUENCE [LARGE SCALE GENOMIC DNA]</scope>
    <source>
        <strain evidence="2">CCUG 61889</strain>
    </source>
</reference>
<dbReference type="SUPFAM" id="SSF89360">
    <property type="entry name" value="HesB-like domain"/>
    <property type="match status" value="1"/>
</dbReference>
<evidence type="ECO:0000313" key="2">
    <source>
        <dbReference type="Proteomes" id="UP001595752"/>
    </source>
</evidence>
<gene>
    <name evidence="1" type="ORF">ACFOU2_22985</name>
</gene>
<keyword evidence="2" id="KW-1185">Reference proteome</keyword>
<evidence type="ECO:0000313" key="1">
    <source>
        <dbReference type="EMBL" id="MFC3886194.1"/>
    </source>
</evidence>
<dbReference type="EMBL" id="JBHRZT010000072">
    <property type="protein sequence ID" value="MFC3886194.1"/>
    <property type="molecule type" value="Genomic_DNA"/>
</dbReference>
<accession>A0ABV8B9L9</accession>